<dbReference type="GO" id="GO:0003824">
    <property type="term" value="F:catalytic activity"/>
    <property type="evidence" value="ECO:0007669"/>
    <property type="project" value="InterPro"/>
</dbReference>
<proteinExistence type="predicted"/>
<dbReference type="PROSITE" id="PS51084">
    <property type="entry name" value="HIT_2"/>
    <property type="match status" value="1"/>
</dbReference>
<evidence type="ECO:0000313" key="6">
    <source>
        <dbReference type="Proteomes" id="UP000295793"/>
    </source>
</evidence>
<evidence type="ECO:0000259" key="4">
    <source>
        <dbReference type="PROSITE" id="PS51084"/>
    </source>
</evidence>
<dbReference type="CDD" id="cd01276">
    <property type="entry name" value="PKCI_related"/>
    <property type="match status" value="1"/>
</dbReference>
<dbReference type="Gene3D" id="3.30.428.10">
    <property type="entry name" value="HIT-like"/>
    <property type="match status" value="1"/>
</dbReference>
<accession>A0A4R3IDV4</accession>
<evidence type="ECO:0000256" key="3">
    <source>
        <dbReference type="PROSITE-ProRule" id="PRU00464"/>
    </source>
</evidence>
<evidence type="ECO:0000256" key="1">
    <source>
        <dbReference type="PIRSR" id="PIRSR601310-1"/>
    </source>
</evidence>
<gene>
    <name evidence="5" type="ORF">BCF53_101101</name>
</gene>
<keyword evidence="6" id="KW-1185">Reference proteome</keyword>
<evidence type="ECO:0000256" key="2">
    <source>
        <dbReference type="PIRSR" id="PIRSR601310-3"/>
    </source>
</evidence>
<dbReference type="AlphaFoldDB" id="A0A4R3IDV4"/>
<dbReference type="EMBL" id="SLZR01000001">
    <property type="protein sequence ID" value="TCS43758.1"/>
    <property type="molecule type" value="Genomic_DNA"/>
</dbReference>
<evidence type="ECO:0000313" key="5">
    <source>
        <dbReference type="EMBL" id="TCS43758.1"/>
    </source>
</evidence>
<feature type="short sequence motif" description="Histidine triad motif" evidence="2 3">
    <location>
        <begin position="97"/>
        <end position="101"/>
    </location>
</feature>
<dbReference type="PANTHER" id="PTHR23089">
    <property type="entry name" value="HISTIDINE TRIAD HIT PROTEIN"/>
    <property type="match status" value="1"/>
</dbReference>
<sequence>MSDCIFCKMLTGDIPCNKVYEDDQVLAFHDIAPKAPVHVLVIPKVHVASLYELDEVSTPYAHAMISKAPEIARELGLAEGFRLIANTGEACGQTVHHMHFHILGKFNDTGDTGFPGEDE</sequence>
<dbReference type="Pfam" id="PF01230">
    <property type="entry name" value="HIT"/>
    <property type="match status" value="1"/>
</dbReference>
<dbReference type="SUPFAM" id="SSF54197">
    <property type="entry name" value="HIT-like"/>
    <property type="match status" value="1"/>
</dbReference>
<feature type="active site" description="Tele-AMP-histidine intermediate" evidence="1">
    <location>
        <position position="99"/>
    </location>
</feature>
<dbReference type="InterPro" id="IPR011146">
    <property type="entry name" value="HIT-like"/>
</dbReference>
<organism evidence="5 6">
    <name type="scientific">Reinekea marinisedimentorum</name>
    <dbReference type="NCBI Taxonomy" id="230495"/>
    <lineage>
        <taxon>Bacteria</taxon>
        <taxon>Pseudomonadati</taxon>
        <taxon>Pseudomonadota</taxon>
        <taxon>Gammaproteobacteria</taxon>
        <taxon>Oceanospirillales</taxon>
        <taxon>Saccharospirillaceae</taxon>
        <taxon>Reinekea</taxon>
    </lineage>
</organism>
<reference evidence="5 6" key="1">
    <citation type="submission" date="2019-03" db="EMBL/GenBank/DDBJ databases">
        <title>Genomic Encyclopedia of Archaeal and Bacterial Type Strains, Phase II (KMG-II): from individual species to whole genera.</title>
        <authorList>
            <person name="Goeker M."/>
        </authorList>
    </citation>
    <scope>NUCLEOTIDE SEQUENCE [LARGE SCALE GENOMIC DNA]</scope>
    <source>
        <strain evidence="5 6">DSM 15388</strain>
    </source>
</reference>
<dbReference type="InterPro" id="IPR001310">
    <property type="entry name" value="Histidine_triad_HIT"/>
</dbReference>
<name>A0A4R3IDV4_9GAMM</name>
<feature type="domain" description="HIT" evidence="4">
    <location>
        <begin position="5"/>
        <end position="114"/>
    </location>
</feature>
<protein>
    <submittedName>
        <fullName evidence="5">Histidine triad (HIT) family protein</fullName>
    </submittedName>
</protein>
<comment type="caution">
    <text evidence="5">The sequence shown here is derived from an EMBL/GenBank/DDBJ whole genome shotgun (WGS) entry which is preliminary data.</text>
</comment>
<dbReference type="PRINTS" id="PR00332">
    <property type="entry name" value="HISTRIAD"/>
</dbReference>
<dbReference type="Proteomes" id="UP000295793">
    <property type="component" value="Unassembled WGS sequence"/>
</dbReference>
<dbReference type="InterPro" id="IPR036265">
    <property type="entry name" value="HIT-like_sf"/>
</dbReference>